<keyword evidence="9" id="KW-0030">Aminoacyl-tRNA synthetase</keyword>
<evidence type="ECO:0000313" key="11">
    <source>
        <dbReference type="Proteomes" id="UP000095283"/>
    </source>
</evidence>
<reference evidence="12" key="1">
    <citation type="submission" date="2016-11" db="UniProtKB">
        <authorList>
            <consortium name="WormBaseParasite"/>
        </authorList>
    </citation>
    <scope>IDENTIFICATION</scope>
</reference>
<keyword evidence="4" id="KW-0436">Ligase</keyword>
<dbReference type="FunFam" id="3.30.980.10:FF:000004">
    <property type="entry name" value="Alanine--tRNA ligase, cytoplasmic"/>
    <property type="match status" value="1"/>
</dbReference>
<dbReference type="GO" id="GO:0005524">
    <property type="term" value="F:ATP binding"/>
    <property type="evidence" value="ECO:0007669"/>
    <property type="project" value="UniProtKB-KW"/>
</dbReference>
<evidence type="ECO:0000259" key="10">
    <source>
        <dbReference type="Pfam" id="PF01411"/>
    </source>
</evidence>
<evidence type="ECO:0000256" key="6">
    <source>
        <dbReference type="ARBA" id="ARBA00022840"/>
    </source>
</evidence>
<evidence type="ECO:0000313" key="12">
    <source>
        <dbReference type="WBParaSite" id="Hba_16087"/>
    </source>
</evidence>
<name>A0A1I7XEK4_HETBA</name>
<keyword evidence="7" id="KW-0694">RNA-binding</keyword>
<keyword evidence="6" id="KW-0067">ATP-binding</keyword>
<dbReference type="GO" id="GO:0005739">
    <property type="term" value="C:mitochondrion"/>
    <property type="evidence" value="ECO:0007669"/>
    <property type="project" value="TreeGrafter"/>
</dbReference>
<dbReference type="Gene3D" id="3.30.980.10">
    <property type="entry name" value="Threonyl-trna Synthetase, Chain A, domain 2"/>
    <property type="match status" value="1"/>
</dbReference>
<keyword evidence="5" id="KW-0547">Nucleotide-binding</keyword>
<keyword evidence="11" id="KW-1185">Reference proteome</keyword>
<dbReference type="PANTHER" id="PTHR11777:SF9">
    <property type="entry name" value="ALANINE--TRNA LIGASE, CYTOPLASMIC"/>
    <property type="match status" value="1"/>
</dbReference>
<evidence type="ECO:0000256" key="2">
    <source>
        <dbReference type="ARBA" id="ARBA00013168"/>
    </source>
</evidence>
<dbReference type="EC" id="6.1.1.7" evidence="2"/>
<evidence type="ECO:0000256" key="3">
    <source>
        <dbReference type="ARBA" id="ARBA00022555"/>
    </source>
</evidence>
<sequence length="155" mass="17781">MFETAILLGDVAWRLYDTYGFPVDLTQLMAEEQGLTIDQSISFLVLCLQERRAQIMKNHTGTHVLNYALRKVLSDSGQKGSLVAPDRMRFDFTNKQAMTIKQLSIEQTGWMLELRFSVWRNYFVIFNGLKATGENIHRLDEAVELARKFASACLI</sequence>
<evidence type="ECO:0000256" key="7">
    <source>
        <dbReference type="ARBA" id="ARBA00022884"/>
    </source>
</evidence>
<dbReference type="GO" id="GO:0002161">
    <property type="term" value="F:aminoacyl-tRNA deacylase activity"/>
    <property type="evidence" value="ECO:0007669"/>
    <property type="project" value="TreeGrafter"/>
</dbReference>
<dbReference type="InterPro" id="IPR018164">
    <property type="entry name" value="Ala-tRNA-synth_IIc_N"/>
</dbReference>
<organism evidence="11 12">
    <name type="scientific">Heterorhabditis bacteriophora</name>
    <name type="common">Entomopathogenic nematode worm</name>
    <dbReference type="NCBI Taxonomy" id="37862"/>
    <lineage>
        <taxon>Eukaryota</taxon>
        <taxon>Metazoa</taxon>
        <taxon>Ecdysozoa</taxon>
        <taxon>Nematoda</taxon>
        <taxon>Chromadorea</taxon>
        <taxon>Rhabditida</taxon>
        <taxon>Rhabditina</taxon>
        <taxon>Rhabditomorpha</taxon>
        <taxon>Strongyloidea</taxon>
        <taxon>Heterorhabditidae</taxon>
        <taxon>Heterorhabditis</taxon>
    </lineage>
</organism>
<evidence type="ECO:0000256" key="9">
    <source>
        <dbReference type="ARBA" id="ARBA00023146"/>
    </source>
</evidence>
<dbReference type="InterPro" id="IPR018163">
    <property type="entry name" value="Thr/Ala-tRNA-synth_IIc_edit"/>
</dbReference>
<dbReference type="AlphaFoldDB" id="A0A1I7XEK4"/>
<accession>A0A1I7XEK4</accession>
<evidence type="ECO:0000256" key="4">
    <source>
        <dbReference type="ARBA" id="ARBA00022598"/>
    </source>
</evidence>
<evidence type="ECO:0000256" key="8">
    <source>
        <dbReference type="ARBA" id="ARBA00022917"/>
    </source>
</evidence>
<dbReference type="SUPFAM" id="SSF101353">
    <property type="entry name" value="Putative anticodon-binding domain of alanyl-tRNA synthetase (AlaRS)"/>
    <property type="match status" value="1"/>
</dbReference>
<proteinExistence type="inferred from homology"/>
<dbReference type="GO" id="GO:0004813">
    <property type="term" value="F:alanine-tRNA ligase activity"/>
    <property type="evidence" value="ECO:0007669"/>
    <property type="project" value="UniProtKB-EC"/>
</dbReference>
<feature type="domain" description="Alanyl-tRNA synthetase class IIc N-terminal" evidence="10">
    <location>
        <begin position="5"/>
        <end position="64"/>
    </location>
</feature>
<dbReference type="Pfam" id="PF01411">
    <property type="entry name" value="tRNA-synt_2c"/>
    <property type="match status" value="1"/>
</dbReference>
<keyword evidence="8" id="KW-0648">Protein biosynthesis</keyword>
<evidence type="ECO:0000256" key="1">
    <source>
        <dbReference type="ARBA" id="ARBA00008226"/>
    </source>
</evidence>
<dbReference type="InterPro" id="IPR050058">
    <property type="entry name" value="Ala-tRNA_ligase"/>
</dbReference>
<dbReference type="GO" id="GO:0006419">
    <property type="term" value="P:alanyl-tRNA aminoacylation"/>
    <property type="evidence" value="ECO:0007669"/>
    <property type="project" value="InterPro"/>
</dbReference>
<dbReference type="InterPro" id="IPR018162">
    <property type="entry name" value="Ala-tRNA-ligase_IIc_anticod-bd"/>
</dbReference>
<dbReference type="Proteomes" id="UP000095283">
    <property type="component" value="Unplaced"/>
</dbReference>
<evidence type="ECO:0000256" key="5">
    <source>
        <dbReference type="ARBA" id="ARBA00022741"/>
    </source>
</evidence>
<protein>
    <recommendedName>
        <fullName evidence="2">alanine--tRNA ligase</fullName>
        <ecNumber evidence="2">6.1.1.7</ecNumber>
    </recommendedName>
</protein>
<dbReference type="WBParaSite" id="Hba_16087">
    <property type="protein sequence ID" value="Hba_16087"/>
    <property type="gene ID" value="Hba_16087"/>
</dbReference>
<comment type="similarity">
    <text evidence="1">Belongs to the class-II aminoacyl-tRNA synthetase family.</text>
</comment>
<dbReference type="GO" id="GO:0000049">
    <property type="term" value="F:tRNA binding"/>
    <property type="evidence" value="ECO:0007669"/>
    <property type="project" value="UniProtKB-KW"/>
</dbReference>
<dbReference type="SUPFAM" id="SSF55186">
    <property type="entry name" value="ThrRS/AlaRS common domain"/>
    <property type="match status" value="1"/>
</dbReference>
<keyword evidence="3" id="KW-0820">tRNA-binding</keyword>
<dbReference type="PANTHER" id="PTHR11777">
    <property type="entry name" value="ALANYL-TRNA SYNTHETASE"/>
    <property type="match status" value="1"/>
</dbReference>